<accession>Q31A40</accession>
<dbReference type="InterPro" id="IPR012902">
    <property type="entry name" value="N_methyl_site"/>
</dbReference>
<protein>
    <recommendedName>
        <fullName evidence="4">Prepilin-type N-terminal cleavage/methylation domain-containing protein</fullName>
    </recommendedName>
</protein>
<organism evidence="2 3">
    <name type="scientific">Prochlorococcus marinus (strain MIT 9312)</name>
    <dbReference type="NCBI Taxonomy" id="74546"/>
    <lineage>
        <taxon>Bacteria</taxon>
        <taxon>Bacillati</taxon>
        <taxon>Cyanobacteriota</taxon>
        <taxon>Cyanophyceae</taxon>
        <taxon>Synechococcales</taxon>
        <taxon>Prochlorococcaceae</taxon>
        <taxon>Prochlorococcus</taxon>
    </lineage>
</organism>
<proteinExistence type="predicted"/>
<evidence type="ECO:0000256" key="1">
    <source>
        <dbReference type="SAM" id="Phobius"/>
    </source>
</evidence>
<dbReference type="STRING" id="74546.PMT9312_1196"/>
<dbReference type="KEGG" id="pmi:PMT9312_1196"/>
<keyword evidence="1" id="KW-1133">Transmembrane helix</keyword>
<evidence type="ECO:0000313" key="2">
    <source>
        <dbReference type="EMBL" id="ABB50255.1"/>
    </source>
</evidence>
<sequence length="207" mass="23700">MRLPKNKIINCKGFSLLELIVAISIISITSSFVIPYSLTWLRTEKVNAYTRELSEFFRLIRLEARRWGSSCFIYTNSFDYESIRDDKKYMGFVVNCKYTSTPYDSSKMNVGRIQELVPALNNSFFQVVNNNFQVTPNGRISASKPIVVVIGSKYHKTRPKILNCITINIPTGQIKKGKFNTNSWLLDNMPVSQLSSNGILTPERCEF</sequence>
<evidence type="ECO:0008006" key="4">
    <source>
        <dbReference type="Google" id="ProtNLM"/>
    </source>
</evidence>
<reference evidence="3" key="1">
    <citation type="submission" date="2005-07" db="EMBL/GenBank/DDBJ databases">
        <title>Complete sequence of Prochlorococcus marinus str. MIT 9312.</title>
        <authorList>
            <consortium name="US DOE Joint Genome Institute"/>
            <person name="Copeland A."/>
            <person name="Lucas S."/>
            <person name="Lapidus A."/>
            <person name="Barry K."/>
            <person name="Detter J.C."/>
            <person name="Glavina T."/>
            <person name="Hammon N."/>
            <person name="Israni S."/>
            <person name="Pitluck S."/>
            <person name="Thiel J."/>
            <person name="Schmutz J."/>
            <person name="Larimer F."/>
            <person name="Land M."/>
            <person name="Kyrpides N."/>
            <person name="Lykidis A."/>
            <person name="Richardson P."/>
        </authorList>
    </citation>
    <scope>NUCLEOTIDE SEQUENCE [LARGE SCALE GENOMIC DNA]</scope>
    <source>
        <strain evidence="3">MIT 9312</strain>
    </source>
</reference>
<dbReference type="AlphaFoldDB" id="Q31A40"/>
<dbReference type="Proteomes" id="UP000002715">
    <property type="component" value="Chromosome"/>
</dbReference>
<feature type="transmembrane region" description="Helical" evidence="1">
    <location>
        <begin position="20"/>
        <end position="41"/>
    </location>
</feature>
<dbReference type="NCBIfam" id="TIGR02532">
    <property type="entry name" value="IV_pilin_GFxxxE"/>
    <property type="match status" value="1"/>
</dbReference>
<keyword evidence="1" id="KW-0812">Transmembrane</keyword>
<dbReference type="EMBL" id="CP000111">
    <property type="protein sequence ID" value="ABB50255.1"/>
    <property type="molecule type" value="Genomic_DNA"/>
</dbReference>
<dbReference type="OrthoDB" id="9890095at2"/>
<dbReference type="SUPFAM" id="SSF54523">
    <property type="entry name" value="Pili subunits"/>
    <property type="match status" value="1"/>
</dbReference>
<keyword evidence="1" id="KW-0472">Membrane</keyword>
<gene>
    <name evidence="2" type="ordered locus">PMT9312_1196</name>
</gene>
<dbReference type="InterPro" id="IPR045584">
    <property type="entry name" value="Pilin-like"/>
</dbReference>
<name>Q31A40_PROM9</name>
<dbReference type="PROSITE" id="PS00409">
    <property type="entry name" value="PROKAR_NTER_METHYL"/>
    <property type="match status" value="1"/>
</dbReference>
<dbReference type="Pfam" id="PF07963">
    <property type="entry name" value="N_methyl"/>
    <property type="match status" value="1"/>
</dbReference>
<dbReference type="RefSeq" id="WP_011376745.1">
    <property type="nucleotide sequence ID" value="NC_007577.1"/>
</dbReference>
<dbReference type="HOGENOM" id="CLU_1359384_0_0_3"/>
<evidence type="ECO:0000313" key="3">
    <source>
        <dbReference type="Proteomes" id="UP000002715"/>
    </source>
</evidence>